<keyword evidence="3" id="KW-0378">Hydrolase</keyword>
<dbReference type="Pfam" id="PF19833">
    <property type="entry name" value="RecG_dom3_C"/>
    <property type="match status" value="1"/>
</dbReference>
<dbReference type="EMBL" id="LCAN01000007">
    <property type="protein sequence ID" value="KKR94422.1"/>
    <property type="molecule type" value="Genomic_DNA"/>
</dbReference>
<dbReference type="InterPro" id="IPR001650">
    <property type="entry name" value="Helicase_C-like"/>
</dbReference>
<dbReference type="PANTHER" id="PTHR47964">
    <property type="entry name" value="ATP-DEPENDENT DNA HELICASE HOMOLOG RECG, CHLOROPLASTIC"/>
    <property type="match status" value="1"/>
</dbReference>
<dbReference type="GO" id="GO:0003678">
    <property type="term" value="F:DNA helicase activity"/>
    <property type="evidence" value="ECO:0007669"/>
    <property type="project" value="TreeGrafter"/>
</dbReference>
<evidence type="ECO:0000256" key="4">
    <source>
        <dbReference type="ARBA" id="ARBA00022806"/>
    </source>
</evidence>
<dbReference type="InterPro" id="IPR045562">
    <property type="entry name" value="RecG_dom3_C"/>
</dbReference>
<sequence length="562" mass="63744">GRLVPIYPETAGVSSKWLRSKIALLLKRMGNDVEEFLPQNTLNSQNLMGYKSAINQIHFPESQEQAGKARERLAFDELFLTQLASQIRKRQWKEEKTTYQIRISKHEERINEFIKNLPFTLTGAQKRCIKEILSDLSQSKPMNRLLQGDVGSGKTVVAAIAMYATHLSGYKSVLMAPTEILAQQHFRTINNLLGSIGLTVGLITGSRNRKSLNGDDKPDFDVIVGTHALLYNQDFENLALVIIDEQHRFGVEQRARLKQKGIHPHLLSMTATPIPRSVALVIHSELDLSYIDEMPLGRKLIKTWLVPNEKREKAYEWIKNQLQITNYELKVNTKTNHKLVTRNSKLVIKNQAFIICPLIEESDHESLQSVKAVTVEFERLQKKVFRDLKLGLLHGRIKSKEKEEILAKMNRGALDMLVATPVVEVGIDIPNATIMVIEAAERFGLAQLHQLRGRVGRNDKQSYCLLFTESTRDTTQKRLRYLESINNGAELAEIDMKLRGPGELFGTRQSGYSEFKLASLTDTALITKVRISVSDILRKDVVLAPGLHDRIQNYIIQSVNPD</sequence>
<keyword evidence="4 10" id="KW-0347">Helicase</keyword>
<dbReference type="GO" id="GO:0006281">
    <property type="term" value="P:DNA repair"/>
    <property type="evidence" value="ECO:0007669"/>
    <property type="project" value="UniProtKB-KW"/>
</dbReference>
<evidence type="ECO:0000259" key="8">
    <source>
        <dbReference type="PROSITE" id="PS51192"/>
    </source>
</evidence>
<keyword evidence="5" id="KW-0067">ATP-binding</keyword>
<feature type="domain" description="Helicase C-terminal" evidence="9">
    <location>
        <begin position="323"/>
        <end position="502"/>
    </location>
</feature>
<dbReference type="InterPro" id="IPR014001">
    <property type="entry name" value="Helicase_ATP-bd"/>
</dbReference>
<proteinExistence type="predicted"/>
<dbReference type="PATRIC" id="fig|1618474.3.peg.356"/>
<dbReference type="SMART" id="SM00490">
    <property type="entry name" value="HELICc"/>
    <property type="match status" value="1"/>
</dbReference>
<dbReference type="InterPro" id="IPR011545">
    <property type="entry name" value="DEAD/DEAH_box_helicase_dom"/>
</dbReference>
<evidence type="ECO:0000256" key="3">
    <source>
        <dbReference type="ARBA" id="ARBA00022801"/>
    </source>
</evidence>
<keyword evidence="6" id="KW-0238">DNA-binding</keyword>
<organism evidence="10 11">
    <name type="scientific">Candidatus Roizmanbacteria bacterium GW2011_GWA1_41_13</name>
    <dbReference type="NCBI Taxonomy" id="1618474"/>
    <lineage>
        <taxon>Bacteria</taxon>
        <taxon>Candidatus Roizmaniibacteriota</taxon>
    </lineage>
</organism>
<dbReference type="PROSITE" id="PS51194">
    <property type="entry name" value="HELICASE_CTER"/>
    <property type="match status" value="1"/>
</dbReference>
<dbReference type="GO" id="GO:0016787">
    <property type="term" value="F:hydrolase activity"/>
    <property type="evidence" value="ECO:0007669"/>
    <property type="project" value="UniProtKB-KW"/>
</dbReference>
<dbReference type="PROSITE" id="PS51192">
    <property type="entry name" value="HELICASE_ATP_BIND_1"/>
    <property type="match status" value="1"/>
</dbReference>
<gene>
    <name evidence="10" type="ORF">UU41_C0007G0055</name>
</gene>
<evidence type="ECO:0000259" key="9">
    <source>
        <dbReference type="PROSITE" id="PS51194"/>
    </source>
</evidence>
<dbReference type="InterPro" id="IPR027417">
    <property type="entry name" value="P-loop_NTPase"/>
</dbReference>
<name>A0A0G0Y2F5_9BACT</name>
<dbReference type="InterPro" id="IPR047112">
    <property type="entry name" value="RecG/Mfd"/>
</dbReference>
<dbReference type="CDD" id="cd17992">
    <property type="entry name" value="DEXHc_RecG"/>
    <property type="match status" value="1"/>
</dbReference>
<keyword evidence="7" id="KW-0234">DNA repair</keyword>
<dbReference type="GO" id="GO:0005524">
    <property type="term" value="F:ATP binding"/>
    <property type="evidence" value="ECO:0007669"/>
    <property type="project" value="UniProtKB-KW"/>
</dbReference>
<evidence type="ECO:0000256" key="7">
    <source>
        <dbReference type="ARBA" id="ARBA00023204"/>
    </source>
</evidence>
<dbReference type="SUPFAM" id="SSF52540">
    <property type="entry name" value="P-loop containing nucleoside triphosphate hydrolases"/>
    <property type="match status" value="2"/>
</dbReference>
<evidence type="ECO:0000256" key="6">
    <source>
        <dbReference type="ARBA" id="ARBA00023125"/>
    </source>
</evidence>
<dbReference type="GO" id="GO:0003677">
    <property type="term" value="F:DNA binding"/>
    <property type="evidence" value="ECO:0007669"/>
    <property type="project" value="UniProtKB-KW"/>
</dbReference>
<keyword evidence="2" id="KW-0227">DNA damage</keyword>
<dbReference type="SMART" id="SM00487">
    <property type="entry name" value="DEXDc"/>
    <property type="match status" value="1"/>
</dbReference>
<dbReference type="PANTHER" id="PTHR47964:SF1">
    <property type="entry name" value="ATP-DEPENDENT DNA HELICASE HOMOLOG RECG, CHLOROPLASTIC"/>
    <property type="match status" value="1"/>
</dbReference>
<reference evidence="10 11" key="1">
    <citation type="journal article" date="2015" name="Nature">
        <title>rRNA introns, odd ribosomes, and small enigmatic genomes across a large radiation of phyla.</title>
        <authorList>
            <person name="Brown C.T."/>
            <person name="Hug L.A."/>
            <person name="Thomas B.C."/>
            <person name="Sharon I."/>
            <person name="Castelle C.J."/>
            <person name="Singh A."/>
            <person name="Wilkins M.J."/>
            <person name="Williams K.H."/>
            <person name="Banfield J.F."/>
        </authorList>
    </citation>
    <scope>NUCLEOTIDE SEQUENCE [LARGE SCALE GENOMIC DNA]</scope>
</reference>
<comment type="caution">
    <text evidence="10">The sequence shown here is derived from an EMBL/GenBank/DDBJ whole genome shotgun (WGS) entry which is preliminary data.</text>
</comment>
<evidence type="ECO:0000256" key="2">
    <source>
        <dbReference type="ARBA" id="ARBA00022763"/>
    </source>
</evidence>
<dbReference type="Pfam" id="PF00270">
    <property type="entry name" value="DEAD"/>
    <property type="match status" value="1"/>
</dbReference>
<dbReference type="Pfam" id="PF00271">
    <property type="entry name" value="Helicase_C"/>
    <property type="match status" value="1"/>
</dbReference>
<evidence type="ECO:0000256" key="5">
    <source>
        <dbReference type="ARBA" id="ARBA00022840"/>
    </source>
</evidence>
<keyword evidence="1" id="KW-0547">Nucleotide-binding</keyword>
<evidence type="ECO:0000256" key="1">
    <source>
        <dbReference type="ARBA" id="ARBA00022741"/>
    </source>
</evidence>
<feature type="domain" description="Helicase ATP-binding" evidence="8">
    <location>
        <begin position="135"/>
        <end position="291"/>
    </location>
</feature>
<dbReference type="AlphaFoldDB" id="A0A0G0Y2F5"/>
<protein>
    <submittedName>
        <fullName evidence="10">RecG-like protein helicase</fullName>
    </submittedName>
</protein>
<evidence type="ECO:0000313" key="11">
    <source>
        <dbReference type="Proteomes" id="UP000034961"/>
    </source>
</evidence>
<accession>A0A0G0Y2F5</accession>
<dbReference type="Proteomes" id="UP000034961">
    <property type="component" value="Unassembled WGS sequence"/>
</dbReference>
<dbReference type="Gene3D" id="3.40.50.300">
    <property type="entry name" value="P-loop containing nucleotide triphosphate hydrolases"/>
    <property type="match status" value="2"/>
</dbReference>
<evidence type="ECO:0000313" key="10">
    <source>
        <dbReference type="EMBL" id="KKR94422.1"/>
    </source>
</evidence>
<feature type="non-terminal residue" evidence="10">
    <location>
        <position position="1"/>
    </location>
</feature>